<feature type="domain" description="Histidine kinase" evidence="6">
    <location>
        <begin position="57"/>
        <end position="279"/>
    </location>
</feature>
<keyword evidence="5" id="KW-0902">Two-component regulatory system</keyword>
<organism evidence="7 8">
    <name type="scientific">Parvularcula marina</name>
    <dbReference type="NCBI Taxonomy" id="2292771"/>
    <lineage>
        <taxon>Bacteria</taxon>
        <taxon>Pseudomonadati</taxon>
        <taxon>Pseudomonadota</taxon>
        <taxon>Alphaproteobacteria</taxon>
        <taxon>Parvularculales</taxon>
        <taxon>Parvularculaceae</taxon>
        <taxon>Parvularcula</taxon>
    </lineage>
</organism>
<accession>A0A371R8E0</accession>
<dbReference type="Pfam" id="PF00512">
    <property type="entry name" value="HisKA"/>
    <property type="match status" value="1"/>
</dbReference>
<dbReference type="InterPro" id="IPR003661">
    <property type="entry name" value="HisK_dim/P_dom"/>
</dbReference>
<proteinExistence type="predicted"/>
<dbReference type="SUPFAM" id="SSF47384">
    <property type="entry name" value="Homodimeric domain of signal transducing histidine kinase"/>
    <property type="match status" value="1"/>
</dbReference>
<dbReference type="PANTHER" id="PTHR43711">
    <property type="entry name" value="TWO-COMPONENT HISTIDINE KINASE"/>
    <property type="match status" value="1"/>
</dbReference>
<comment type="catalytic activity">
    <reaction evidence="1">
        <text>ATP + protein L-histidine = ADP + protein N-phospho-L-histidine.</text>
        <dbReference type="EC" id="2.7.13.3"/>
    </reaction>
</comment>
<evidence type="ECO:0000256" key="5">
    <source>
        <dbReference type="ARBA" id="ARBA00023012"/>
    </source>
</evidence>
<dbReference type="Gene3D" id="3.30.565.10">
    <property type="entry name" value="Histidine kinase-like ATPase, C-terminal domain"/>
    <property type="match status" value="1"/>
</dbReference>
<protein>
    <recommendedName>
        <fullName evidence="2">histidine kinase</fullName>
        <ecNumber evidence="2">2.7.13.3</ecNumber>
    </recommendedName>
</protein>
<dbReference type="InterPro" id="IPR005467">
    <property type="entry name" value="His_kinase_dom"/>
</dbReference>
<evidence type="ECO:0000313" key="8">
    <source>
        <dbReference type="Proteomes" id="UP000264589"/>
    </source>
</evidence>
<dbReference type="AlphaFoldDB" id="A0A371R8E0"/>
<dbReference type="PANTHER" id="PTHR43711:SF1">
    <property type="entry name" value="HISTIDINE KINASE 1"/>
    <property type="match status" value="1"/>
</dbReference>
<dbReference type="GO" id="GO:0000155">
    <property type="term" value="F:phosphorelay sensor kinase activity"/>
    <property type="evidence" value="ECO:0007669"/>
    <property type="project" value="InterPro"/>
</dbReference>
<keyword evidence="3" id="KW-0808">Transferase</keyword>
<dbReference type="InterPro" id="IPR036097">
    <property type="entry name" value="HisK_dim/P_sf"/>
</dbReference>
<evidence type="ECO:0000313" key="7">
    <source>
        <dbReference type="EMBL" id="RFB01699.1"/>
    </source>
</evidence>
<dbReference type="SMART" id="SM00388">
    <property type="entry name" value="HisKA"/>
    <property type="match status" value="1"/>
</dbReference>
<dbReference type="InterPro" id="IPR036890">
    <property type="entry name" value="HATPase_C_sf"/>
</dbReference>
<dbReference type="EC" id="2.7.13.3" evidence="2"/>
<dbReference type="Gene3D" id="1.10.287.130">
    <property type="match status" value="1"/>
</dbReference>
<dbReference type="EMBL" id="QUQO01000002">
    <property type="protein sequence ID" value="RFB01699.1"/>
    <property type="molecule type" value="Genomic_DNA"/>
</dbReference>
<evidence type="ECO:0000256" key="2">
    <source>
        <dbReference type="ARBA" id="ARBA00012438"/>
    </source>
</evidence>
<keyword evidence="4 7" id="KW-0418">Kinase</keyword>
<keyword evidence="8" id="KW-1185">Reference proteome</keyword>
<dbReference type="CDD" id="cd00082">
    <property type="entry name" value="HisKA"/>
    <property type="match status" value="1"/>
</dbReference>
<gene>
    <name evidence="7" type="ORF">DX908_15635</name>
</gene>
<comment type="caution">
    <text evidence="7">The sequence shown here is derived from an EMBL/GenBank/DDBJ whole genome shotgun (WGS) entry which is preliminary data.</text>
</comment>
<evidence type="ECO:0000256" key="4">
    <source>
        <dbReference type="ARBA" id="ARBA00022777"/>
    </source>
</evidence>
<name>A0A371R8E0_9PROT</name>
<dbReference type="OrthoDB" id="9813151at2"/>
<dbReference type="InterPro" id="IPR050736">
    <property type="entry name" value="Sensor_HK_Regulatory"/>
</dbReference>
<evidence type="ECO:0000256" key="3">
    <source>
        <dbReference type="ARBA" id="ARBA00022679"/>
    </source>
</evidence>
<sequence>MTAVRAARSRRHKNDLLNVYAERLGDAIRRHHSGVALRAAKVETELAYRARGAFLASMNHELRTPLNAITGFAGILRQAEEMQITPEQKNEYIDYILQSADLLLSHINTILEIADAESGGTKLSRRAVDILDVLTQTMEALEEDDAIDVTFTRDFGGELPPVDVDPDKVAIAFRHLVEFLNSDEPVSIKVSTRRGLAGESANYVYIAFDATGTEVDAKMIDESLRVFEQVHEGLYRQFDPRRLGLPIAKSYIELNKGKFSIKTKPDDGVLIRFSLPVASEEHKRAFERLAS</sequence>
<dbReference type="RefSeq" id="WP_116393414.1">
    <property type="nucleotide sequence ID" value="NZ_QUQO01000002.1"/>
</dbReference>
<reference evidence="7 8" key="1">
    <citation type="submission" date="2018-08" db="EMBL/GenBank/DDBJ databases">
        <title>Parvularcula sp. SM1705, isolated from surface water of the South Sea China.</title>
        <authorList>
            <person name="Sun L."/>
        </authorList>
    </citation>
    <scope>NUCLEOTIDE SEQUENCE [LARGE SCALE GENOMIC DNA]</scope>
    <source>
        <strain evidence="7 8">SM1705</strain>
    </source>
</reference>
<evidence type="ECO:0000259" key="6">
    <source>
        <dbReference type="PROSITE" id="PS50109"/>
    </source>
</evidence>
<evidence type="ECO:0000256" key="1">
    <source>
        <dbReference type="ARBA" id="ARBA00000085"/>
    </source>
</evidence>
<dbReference type="Proteomes" id="UP000264589">
    <property type="component" value="Unassembled WGS sequence"/>
</dbReference>
<dbReference type="InParanoid" id="A0A371R8E0"/>
<dbReference type="PROSITE" id="PS50109">
    <property type="entry name" value="HIS_KIN"/>
    <property type="match status" value="1"/>
</dbReference>
<dbReference type="SUPFAM" id="SSF55874">
    <property type="entry name" value="ATPase domain of HSP90 chaperone/DNA topoisomerase II/histidine kinase"/>
    <property type="match status" value="1"/>
</dbReference>